<evidence type="ECO:0000313" key="3">
    <source>
        <dbReference type="EnsemblMetazoa" id="CLYHEMP019950.1"/>
    </source>
</evidence>
<sequence length="261" mass="30163">MSNYEFEIEQLNFTLEHELSMKKNISRENEEIEKNLNCLEEQIASVSNDPNDCDWGRKYLAQSEINEELLRQIDLMREKMKQLAEIEPNETEFHSSPKANDTDLRNLLRQLEKEKRNFEGNLRDVEWRLDSESQELFRINEEKAKYKLELNKTILDGKQSSMTNSTRGNVSPLPGVKFSNKSFNHNNVKNRHYGIPDNHRILDARKGPVKKTAAVKILPKIQAGLPNSADSALDKTNKKRHSFKKNSSFDGKDTRNGASTN</sequence>
<dbReference type="PANTHER" id="PTHR28671:SF3">
    <property type="entry name" value="COILED-COIL DOMAIN-CONTAINING PROTEIN 169"/>
    <property type="match status" value="1"/>
</dbReference>
<proteinExistence type="predicted"/>
<organism evidence="3 4">
    <name type="scientific">Clytia hemisphaerica</name>
    <dbReference type="NCBI Taxonomy" id="252671"/>
    <lineage>
        <taxon>Eukaryota</taxon>
        <taxon>Metazoa</taxon>
        <taxon>Cnidaria</taxon>
        <taxon>Hydrozoa</taxon>
        <taxon>Hydroidolina</taxon>
        <taxon>Leptothecata</taxon>
        <taxon>Obeliida</taxon>
        <taxon>Clytiidae</taxon>
        <taxon>Clytia</taxon>
    </lineage>
</organism>
<feature type="region of interest" description="Disordered" evidence="2">
    <location>
        <begin position="226"/>
        <end position="261"/>
    </location>
</feature>
<dbReference type="AlphaFoldDB" id="A0A7M5X9Q1"/>
<reference evidence="3" key="1">
    <citation type="submission" date="2021-01" db="UniProtKB">
        <authorList>
            <consortium name="EnsemblMetazoa"/>
        </authorList>
    </citation>
    <scope>IDENTIFICATION</scope>
</reference>
<dbReference type="RefSeq" id="XP_066912626.1">
    <property type="nucleotide sequence ID" value="XM_067056525.1"/>
</dbReference>
<dbReference type="GeneID" id="136806963"/>
<dbReference type="EnsemblMetazoa" id="CLYHEMT019950.1">
    <property type="protein sequence ID" value="CLYHEMP019950.1"/>
    <property type="gene ID" value="CLYHEMG019950"/>
</dbReference>
<evidence type="ECO:0000256" key="2">
    <source>
        <dbReference type="SAM" id="MobiDB-lite"/>
    </source>
</evidence>
<protein>
    <submittedName>
        <fullName evidence="3">Uncharacterized protein</fullName>
    </submittedName>
</protein>
<dbReference type="Proteomes" id="UP000594262">
    <property type="component" value="Unplaced"/>
</dbReference>
<dbReference type="PANTHER" id="PTHR28671">
    <property type="entry name" value="COILED-COIL DOMAIN-CONTAINING PROTEIN 169"/>
    <property type="match status" value="1"/>
</dbReference>
<keyword evidence="1" id="KW-0175">Coiled coil</keyword>
<dbReference type="OrthoDB" id="6615663at2759"/>
<accession>A0A7M5X9Q1</accession>
<evidence type="ECO:0000256" key="1">
    <source>
        <dbReference type="SAM" id="Coils"/>
    </source>
</evidence>
<dbReference type="Pfam" id="PF15372">
    <property type="entry name" value="DUF4600"/>
    <property type="match status" value="1"/>
</dbReference>
<name>A0A7M5X9Q1_9CNID</name>
<dbReference type="RefSeq" id="XP_066919643.1">
    <property type="nucleotide sequence ID" value="XM_067063542.1"/>
</dbReference>
<feature type="coiled-coil region" evidence="1">
    <location>
        <begin position="15"/>
        <end position="149"/>
    </location>
</feature>
<dbReference type="GeneID" id="136799815"/>
<evidence type="ECO:0000313" key="4">
    <source>
        <dbReference type="Proteomes" id="UP000594262"/>
    </source>
</evidence>
<keyword evidence="4" id="KW-1185">Reference proteome</keyword>
<dbReference type="EnsemblMetazoa" id="CLYHEMT012597.1">
    <property type="protein sequence ID" value="CLYHEMP012597.1"/>
    <property type="gene ID" value="CLYHEMG012597"/>
</dbReference>
<dbReference type="InterPro" id="IPR028022">
    <property type="entry name" value="DUF4600"/>
</dbReference>